<name>A0A2G5SQ44_9PELO</name>
<evidence type="ECO:0000313" key="2">
    <source>
        <dbReference type="EMBL" id="PIC17082.1"/>
    </source>
</evidence>
<proteinExistence type="predicted"/>
<accession>A0A2G5SQ44</accession>
<protein>
    <submittedName>
        <fullName evidence="2">Uncharacterized protein</fullName>
    </submittedName>
</protein>
<sequence length="84" mass="9942">MFSNHARTQSLCLAEEDQYELMNLVEEDHQPNKPRKTKRIRTNRSQKRQWKFKNMSVNIANVPSSSNGQARTNSQKFVDEARQY</sequence>
<feature type="region of interest" description="Disordered" evidence="1">
    <location>
        <begin position="60"/>
        <end position="84"/>
    </location>
</feature>
<organism evidence="2 3">
    <name type="scientific">Caenorhabditis nigoni</name>
    <dbReference type="NCBI Taxonomy" id="1611254"/>
    <lineage>
        <taxon>Eukaryota</taxon>
        <taxon>Metazoa</taxon>
        <taxon>Ecdysozoa</taxon>
        <taxon>Nematoda</taxon>
        <taxon>Chromadorea</taxon>
        <taxon>Rhabditida</taxon>
        <taxon>Rhabditina</taxon>
        <taxon>Rhabditomorpha</taxon>
        <taxon>Rhabditoidea</taxon>
        <taxon>Rhabditidae</taxon>
        <taxon>Peloderinae</taxon>
        <taxon>Caenorhabditis</taxon>
    </lineage>
</organism>
<evidence type="ECO:0000256" key="1">
    <source>
        <dbReference type="SAM" id="MobiDB-lite"/>
    </source>
</evidence>
<evidence type="ECO:0000313" key="3">
    <source>
        <dbReference type="Proteomes" id="UP000230233"/>
    </source>
</evidence>
<gene>
    <name evidence="2" type="primary">Cnig_chr_X.g23451</name>
    <name evidence="2" type="ORF">B9Z55_023451</name>
</gene>
<feature type="compositionally biased region" description="Polar residues" evidence="1">
    <location>
        <begin position="60"/>
        <end position="76"/>
    </location>
</feature>
<comment type="caution">
    <text evidence="2">The sequence shown here is derived from an EMBL/GenBank/DDBJ whole genome shotgun (WGS) entry which is preliminary data.</text>
</comment>
<reference evidence="3" key="1">
    <citation type="submission" date="2017-10" db="EMBL/GenBank/DDBJ databases">
        <title>Rapid genome shrinkage in a self-fertile nematode reveals novel sperm competition proteins.</title>
        <authorList>
            <person name="Yin D."/>
            <person name="Schwarz E.M."/>
            <person name="Thomas C.G."/>
            <person name="Felde R.L."/>
            <person name="Korf I.F."/>
            <person name="Cutter A.D."/>
            <person name="Schartner C.M."/>
            <person name="Ralston E.J."/>
            <person name="Meyer B.J."/>
            <person name="Haag E.S."/>
        </authorList>
    </citation>
    <scope>NUCLEOTIDE SEQUENCE [LARGE SCALE GENOMIC DNA]</scope>
    <source>
        <strain evidence="3">JU1422</strain>
    </source>
</reference>
<dbReference type="Proteomes" id="UP000230233">
    <property type="component" value="Chromosome X"/>
</dbReference>
<keyword evidence="3" id="KW-1185">Reference proteome</keyword>
<dbReference type="EMBL" id="PDUG01000006">
    <property type="protein sequence ID" value="PIC17082.1"/>
    <property type="molecule type" value="Genomic_DNA"/>
</dbReference>
<dbReference type="AlphaFoldDB" id="A0A2G5SQ44"/>